<keyword evidence="4 7" id="KW-0472">Membrane</keyword>
<dbReference type="InterPro" id="IPR049326">
    <property type="entry name" value="Rhodopsin_dom_fungi"/>
</dbReference>
<dbReference type="Pfam" id="PF20684">
    <property type="entry name" value="Fung_rhodopsin"/>
    <property type="match status" value="1"/>
</dbReference>
<accession>A0ABR2VEY9</accession>
<keyword evidence="2 7" id="KW-0812">Transmembrane</keyword>
<keyword evidence="3 7" id="KW-1133">Transmembrane helix</keyword>
<evidence type="ECO:0000256" key="1">
    <source>
        <dbReference type="ARBA" id="ARBA00004141"/>
    </source>
</evidence>
<comment type="caution">
    <text evidence="9">The sequence shown here is derived from an EMBL/GenBank/DDBJ whole genome shotgun (WGS) entry which is preliminary data.</text>
</comment>
<sequence length="367" mass="40805">MSDSTTTAVTDQPLPKVSQQALLGVVWALVAAAFGLVVARLVIRYRFSRRLQSDDYITVFALLILIGNAVVITLMAPPMYEILYVSVGLEPITAGFMDRASVYLKLQFTSTVLFWTCLWTVKACFLAFFRRLTAQLKWPSRAWLAIAILTGLTYCGAIITYPVSCTSFVLGECSSELHVSRSLISLRYSTAVDIITDLLIISLPIYLTIGLKMSAAQKLGLVGVLSLGIIVTVFSVIRIIVTNTVARQPEISWLALWSSIESSIAVMVACLSSFKVLLTHKKKSSRSPYYGSEGYSNSRRTTRNQRSKVDGKDIQEDTQELQNMRGHKRPQDITVTHTVVVSDGKMPHGYGKERVWSDDESQERMLV</sequence>
<dbReference type="Proteomes" id="UP001408356">
    <property type="component" value="Unassembled WGS sequence"/>
</dbReference>
<evidence type="ECO:0000259" key="8">
    <source>
        <dbReference type="Pfam" id="PF20684"/>
    </source>
</evidence>
<evidence type="ECO:0000313" key="10">
    <source>
        <dbReference type="Proteomes" id="UP001408356"/>
    </source>
</evidence>
<proteinExistence type="inferred from homology"/>
<gene>
    <name evidence="9" type="ORF">SUNI508_03236</name>
</gene>
<comment type="similarity">
    <text evidence="5">Belongs to the SAT4 family.</text>
</comment>
<comment type="subcellular location">
    <subcellularLocation>
        <location evidence="1">Membrane</location>
        <topology evidence="1">Multi-pass membrane protein</topology>
    </subcellularLocation>
</comment>
<reference evidence="9 10" key="1">
    <citation type="journal article" date="2024" name="J. Plant Pathol.">
        <title>Sequence and assembly of the genome of Seiridium unicorne, isolate CBS 538.82, causal agent of cypress canker disease.</title>
        <authorList>
            <person name="Scali E."/>
            <person name="Rocca G.D."/>
            <person name="Danti R."/>
            <person name="Garbelotto M."/>
            <person name="Barberini S."/>
            <person name="Baroncelli R."/>
            <person name="Emiliani G."/>
        </authorList>
    </citation>
    <scope>NUCLEOTIDE SEQUENCE [LARGE SCALE GENOMIC DNA]</scope>
    <source>
        <strain evidence="9 10">BM-138-508</strain>
    </source>
</reference>
<dbReference type="PANTHER" id="PTHR33048:SF162">
    <property type="entry name" value="SATRATOXIN BIOSYNTHESIS SC1 CLUSTER PROTEIN 4"/>
    <property type="match status" value="1"/>
</dbReference>
<protein>
    <submittedName>
        <fullName evidence="9">Integral membrane protein</fullName>
    </submittedName>
</protein>
<dbReference type="EMBL" id="JARVKF010000024">
    <property type="protein sequence ID" value="KAK9425096.1"/>
    <property type="molecule type" value="Genomic_DNA"/>
</dbReference>
<feature type="compositionally biased region" description="Basic and acidic residues" evidence="6">
    <location>
        <begin position="350"/>
        <end position="367"/>
    </location>
</feature>
<evidence type="ECO:0000313" key="9">
    <source>
        <dbReference type="EMBL" id="KAK9425096.1"/>
    </source>
</evidence>
<feature type="region of interest" description="Disordered" evidence="6">
    <location>
        <begin position="343"/>
        <end position="367"/>
    </location>
</feature>
<feature type="transmembrane region" description="Helical" evidence="7">
    <location>
        <begin position="219"/>
        <end position="241"/>
    </location>
</feature>
<feature type="transmembrane region" description="Helical" evidence="7">
    <location>
        <begin position="55"/>
        <end position="76"/>
    </location>
</feature>
<evidence type="ECO:0000256" key="6">
    <source>
        <dbReference type="SAM" id="MobiDB-lite"/>
    </source>
</evidence>
<feature type="transmembrane region" description="Helical" evidence="7">
    <location>
        <begin position="184"/>
        <end position="207"/>
    </location>
</feature>
<organism evidence="9 10">
    <name type="scientific">Seiridium unicorne</name>
    <dbReference type="NCBI Taxonomy" id="138068"/>
    <lineage>
        <taxon>Eukaryota</taxon>
        <taxon>Fungi</taxon>
        <taxon>Dikarya</taxon>
        <taxon>Ascomycota</taxon>
        <taxon>Pezizomycotina</taxon>
        <taxon>Sordariomycetes</taxon>
        <taxon>Xylariomycetidae</taxon>
        <taxon>Amphisphaeriales</taxon>
        <taxon>Sporocadaceae</taxon>
        <taxon>Seiridium</taxon>
    </lineage>
</organism>
<dbReference type="InterPro" id="IPR052337">
    <property type="entry name" value="SAT4-like"/>
</dbReference>
<feature type="transmembrane region" description="Helical" evidence="7">
    <location>
        <begin position="20"/>
        <end position="43"/>
    </location>
</feature>
<evidence type="ECO:0000256" key="5">
    <source>
        <dbReference type="ARBA" id="ARBA00038359"/>
    </source>
</evidence>
<feature type="transmembrane region" description="Helical" evidence="7">
    <location>
        <begin position="142"/>
        <end position="164"/>
    </location>
</feature>
<evidence type="ECO:0000256" key="3">
    <source>
        <dbReference type="ARBA" id="ARBA00022989"/>
    </source>
</evidence>
<dbReference type="PANTHER" id="PTHR33048">
    <property type="entry name" value="PTH11-LIKE INTEGRAL MEMBRANE PROTEIN (AFU_ORTHOLOGUE AFUA_5G11245)"/>
    <property type="match status" value="1"/>
</dbReference>
<feature type="domain" description="Rhodopsin" evidence="8">
    <location>
        <begin position="39"/>
        <end position="279"/>
    </location>
</feature>
<evidence type="ECO:0000256" key="4">
    <source>
        <dbReference type="ARBA" id="ARBA00023136"/>
    </source>
</evidence>
<feature type="transmembrane region" description="Helical" evidence="7">
    <location>
        <begin position="112"/>
        <end position="130"/>
    </location>
</feature>
<evidence type="ECO:0000256" key="7">
    <source>
        <dbReference type="SAM" id="Phobius"/>
    </source>
</evidence>
<feature type="transmembrane region" description="Helical" evidence="7">
    <location>
        <begin position="253"/>
        <end position="278"/>
    </location>
</feature>
<feature type="region of interest" description="Disordered" evidence="6">
    <location>
        <begin position="285"/>
        <end position="314"/>
    </location>
</feature>
<name>A0ABR2VEY9_9PEZI</name>
<evidence type="ECO:0000256" key="2">
    <source>
        <dbReference type="ARBA" id="ARBA00022692"/>
    </source>
</evidence>
<keyword evidence="10" id="KW-1185">Reference proteome</keyword>